<evidence type="ECO:0000313" key="1">
    <source>
        <dbReference type="EMBL" id="KAI5660645.1"/>
    </source>
</evidence>
<protein>
    <submittedName>
        <fullName evidence="1">Uncharacterized protein</fullName>
    </submittedName>
</protein>
<keyword evidence="2" id="KW-1185">Reference proteome</keyword>
<dbReference type="EMBL" id="CM044705">
    <property type="protein sequence ID" value="KAI5660645.1"/>
    <property type="molecule type" value="Genomic_DNA"/>
</dbReference>
<accession>A0ACC0AJS5</accession>
<proteinExistence type="predicted"/>
<comment type="caution">
    <text evidence="1">The sequence shown here is derived from an EMBL/GenBank/DDBJ whole genome shotgun (WGS) entry which is preliminary data.</text>
</comment>
<dbReference type="Proteomes" id="UP001060085">
    <property type="component" value="Linkage Group LG05"/>
</dbReference>
<reference evidence="2" key="1">
    <citation type="journal article" date="2023" name="Nat. Plants">
        <title>Single-cell RNA sequencing provides a high-resolution roadmap for understanding the multicellular compartmentation of specialized metabolism.</title>
        <authorList>
            <person name="Sun S."/>
            <person name="Shen X."/>
            <person name="Li Y."/>
            <person name="Li Y."/>
            <person name="Wang S."/>
            <person name="Li R."/>
            <person name="Zhang H."/>
            <person name="Shen G."/>
            <person name="Guo B."/>
            <person name="Wei J."/>
            <person name="Xu J."/>
            <person name="St-Pierre B."/>
            <person name="Chen S."/>
            <person name="Sun C."/>
        </authorList>
    </citation>
    <scope>NUCLEOTIDE SEQUENCE [LARGE SCALE GENOMIC DNA]</scope>
</reference>
<sequence>MAPDVVGGGVVASKGKNGGTSSLSSSSSRRGHNNLKKGPWTAAEDGILIEYVKKHGEGNWNAVQRNSGLMRCGKSCRLRWANHLRPNLKKGAFSADEEALIVQLHAKLGNKWARMAAQLPGRTDNEIKNYWNTRLKRRQRAGLPIYPHDVNVKTSSSTAAALIVSDPQPQPLTLNPGYSTPLSLFDIFDTMKPIQQQQRKATTTTTAASNIIIPNQHFNRGLQSNYSLTTTLLPSSSIQYNCMTTTTTPPVSGLSFEQNGVVSGTGGGSRGGGMELPSIQSSSITTDHYVDDADGHDQTANQGFSGGNSTGLLEDLIDESHQVLTRANEKSKVIGFPMEQPKIQENYLWDYKVMEGLNFNQDNLVMQEKQNIQQDSTYAYNSSSIIRAKTTNNNTSCEATNQVDDDFLSLLEDNVPLTNNVQMPDLYDHGSIHNEQLPSIAATSEEATITKRNHHEQEPSNNSGHDFDIGSCYWKNMPGIFQM</sequence>
<evidence type="ECO:0000313" key="2">
    <source>
        <dbReference type="Proteomes" id="UP001060085"/>
    </source>
</evidence>
<name>A0ACC0AJS5_CATRO</name>
<gene>
    <name evidence="1" type="ORF">M9H77_19968</name>
</gene>
<organism evidence="1 2">
    <name type="scientific">Catharanthus roseus</name>
    <name type="common">Madagascar periwinkle</name>
    <name type="synonym">Vinca rosea</name>
    <dbReference type="NCBI Taxonomy" id="4058"/>
    <lineage>
        <taxon>Eukaryota</taxon>
        <taxon>Viridiplantae</taxon>
        <taxon>Streptophyta</taxon>
        <taxon>Embryophyta</taxon>
        <taxon>Tracheophyta</taxon>
        <taxon>Spermatophyta</taxon>
        <taxon>Magnoliopsida</taxon>
        <taxon>eudicotyledons</taxon>
        <taxon>Gunneridae</taxon>
        <taxon>Pentapetalae</taxon>
        <taxon>asterids</taxon>
        <taxon>lamiids</taxon>
        <taxon>Gentianales</taxon>
        <taxon>Apocynaceae</taxon>
        <taxon>Rauvolfioideae</taxon>
        <taxon>Vinceae</taxon>
        <taxon>Catharanthinae</taxon>
        <taxon>Catharanthus</taxon>
    </lineage>
</organism>